<evidence type="ECO:0000256" key="1">
    <source>
        <dbReference type="SAM" id="MobiDB-lite"/>
    </source>
</evidence>
<sequence>MSARDGLQFDGRVDTSAAHGRMGILLLDPDNINIVNDAAQAGENKLTVATIQANGNTNFIIKADKKLTVGGSDASATDVDLTASLTSNANTVTLEGEQVDFNAGSKLRTGGGNVLVKGRQITLGANAVIDTATAAAAGAAGNVTLAASHHDVRAGMGARNADARVVVDGTVNANNVTLSASAKAESDASGVADAIVSDAVGTLGALLGFRWAEGVSKANAAVTLGGTAVLRAAGDIEIAATGSQKAMIDVRQGDSLNPRANTVAVHGKVEGGSRAQVDSGATLSAGGNLAVKALNTSELSVKGKVFSYTADIGATFAYGESSIDTSATIAAGAKLTVGGGLDVIGRSKSENLVEAVSSAWDGGKAGIGAAISDLRDDAVATLGAHVNTSGNVRVQAENLVSKNFNMAATETGSGVAAKNINPALMIPAQGGQHVLTTGQSLIMNRITGALRSADAVAGGGGSTETTLKIGAALALLNADFSANATIAPNAVINSAQGDVAVFAKVDDHPIHNLAQSAVSSATSSSEATSTDPAAKYSASAGVALAIIKHDANASVGRGAKITARRIAVASEVLQPLEITWLKWDSFSDVAQRISPKLGVPEQVLTSYANASGEAVDGALAGSLSWFDVQNDSRAWVGQDAQLTSTAPAAAGAPNVVLQDDADAGNSGGLAIAQNVSVHARSAIASVDVAGNLSAKIITGTGGGADTKAVGGAFSGVRYRNSTIAGIDDGAIVGGPGGVSVLAESDDKAIVISPSTGSGASISGNGAAAYMRLDNVTKAAVSNRATVNAAVLDVSARESLAIWSVAGAVNQSSETSVGVSVAVNDLKGDTAALIGNVAGLRADPAIANLGVAGAINAGTVHVGAVTDGQANALGIAGAIAKNDPAPAGKDDPAKSSEAQTQAKTGGVLTSMGNGLAAAGGAIWNVVSRAKAAQGQASGGAAQPDQPESAVALSGSATVNLSNLSTSATITDSGAIRAATLAVNAVNNTNLIAASGGASVVSAKAPSVERSAGVAGALAINIEGNDTRAAIANSVVTDFDSVAVDAWSSGQHIAIGVGVALNSSTEDSLSAAGSASVVQTRNTTEASVQDSVLTAKAASPAGSVKVLAYDRTDIGIGGGALGLGGATGAGVALAYGDIGNSVKARLTGTTVNHAGSLSVAAISPVRIMAGAAQVAATNGKTAAGASVAANLVHNTTDASVGASALNTSLVEAGQVLVVATDSPAAEGLGGMLGAASGALDSADQRAAQNVFNFNQSVLLGQGAPDGSSIVAVAGSAQVGKSAYGAALTYNEVANTTTARLTGSVKAEGGAGSVKVRAADRAIVIGVALGIAGSSGGNLAGVGSGTVNLVSNTTSAQLGAAGAATQVSAKPAQAATGELVTVSAQGAGTIWSAAGSAAASGGGSSGGAALAYNKSDNDTSAKIVDAGVAAADGGVKVEARHASALHTIAAAVSSSTDSAALSGSYAQNTVDDKTTAGIAGSTVTAARLDVAAGDAGGGALIEALSGSAAMSTKSGAAGVGISLNTVHLKHAANVAGSKLTVGGAAAVTAATQTEISTIAMGVGGGDTVGVGLSSTTNIIGNDTTARLTGSSLNADPAGDPGAAAGTLSIKAGDDSTINSLAGAVGVATGAGGSLGAAIAVNRIDNQVDAALLGGKLGALDASVRAKNVVLDARSQQTTNSIAVGVGVGNGNGIAGGGSIAVSKSGSTTTARIDQNALVRAANNVGVLATNENKMASFAGGVGVSRGGVGVGLSTSVNALSDSTSATIGGNDVANAPATTVDALAGDAADTIDVASGMLDHKVSLLDSLTASASFTPANLRETRRQVSGLAVNATSLETISSAAVSVGAGKEGAAAATVATNLIGGSTKAEIRNAQINQSGATAGAAQAVDVKASTHAASASLVGTLALSGGYSGGIAIDTEVMSGSTSARVIDSDVKAKAKVAIEARGSATIGALVAGISVGNSLGGAGTGVMAQIKGSTTAQLAGGKTEAGSLKVGADSAQSVNLIGGALGAAAKVGLGAAFAVIESGQTTRALVGDADAVAPKNTDITTGGDVDVAANTSMDNAIYVASAGLAGKVGIGLTAGVMINENKTEAQLARVGTGANAGLAAGGALRVHAAETDKAFQGAGAVGVGVAAAGVGATVAVTVTRAQVLAQVVDSKASSASLSVKADNAQTIDSNAVSVGAGLYAGVGGAVSLVQLGSADAGAGSGVGTALGNVQGLTSNNNTGDTGGALSAAEVGALGAGASSGLDAGATLKLGKRNSATARVGNSTLATTGQGDAEVLATATTKIGNIAGSAGVGLAGVGGSAAVTSVHNGVEAGVSASTLDVKGKLDVHAGSANGSGDAIDSTVVAGAAGAVGLGAAVGLATLNNEVLAGVGGTVKVGSELSIKADDSTSIDAEAVVVAAAAGSAVGLSYVESRKQGNVRASFNPAGTSSVAADQLTIGATGAGRVKAQTAVGTGGIGAAVGANHALADDSVNVTAEIGAGAVVAARETGVAAQRTPDTYAKTYSVGVSGAYQVGASESEAKVAGTTRASVGDGVRFAGVFGTPAAPVFGTLDVKARNLVDTNSAKAEAFAAGGGLLLGANGAVALAQNNADVRAAVGNDVVLPMSDVSILADAKSAQYALASGISVGAVGLGADVASASSNIDTTASLGSGAISAGYLPAGGPLLQRGGDLTIKANGDADNQATAVAGAGGLLAGSAAAALTTTKGGANASIADGPAKSVAVLDASGKLALAALGAGAAAPAFYTGKLVLEAKHKALFFSKSDSTQGSVAGGSGADSRGAVDFGVGARIGAGANIVARDVVVEAVNTVLESGSGDNASGVSGGAVAGAGMSSSNDIKTASTAALGDNASVTVAGDPLGTAPGNLRINAGNTVVATDSSTVTAGGAFTGLTSKSSTSVASTNTVTLGAGSKLYSVGDLELGTYSQATVVNDAFAHGYGLAGGAGGSAVTDINVNQKIDIGNNAQLDSWGNMRVTAGQAQSALNQNFLSARAENQVYFDGAFNGTDPHARARIHNNGEINVGAGARLDSVRNIVLGTVAGVTSATATGVGHYTLLGVKLKNYDASTEDDGTQRLAMNGAARAGTRNNVAFGVDEQGNVVQNNVDSWSKNDAYDPVKDVTESIGALQALLTPGLDSEAAADINAQIKVLTAFKDSLATHVAAGPVKAVKVGPLLAAAGNIEVDTGAFSGSGTLDAFGGPTIKLSNASERYLLVDRLLIPNELGGNIKFTGTGKPSAAFQANNIHEVNANVAGAISISNTYDKSIPTNLAPAPAIFLTKDIDNAGGSLYLYNESGDLGQFGAVRVNSQSVLIRNGSYFVNTPGVDYFVNGAPYTQFVSSSGRIFELSHFFQFKDHKFGGMALPGGSEPTNDSTMSSNVNGGHGVPKSADEAVLYVANFFAKDYLKYTGAQPLGTFLSGGPKQFPDQIAGGTGWMFFYPGNGYLENGGHASQAWRDQNGGDTNFYDCRCGHTARYSFPSIGERKLSNSVEAPMRAPNAPPANSVKVGTSAIIVAKTIDINGGIQAGLSSDFSVNIAPTKIVVGFDAQTNPILRDMISCIDDAACRPFAATYLRSNGMYKYPGTSRINAGDTLVDVYYDPNAKQLVLQNISGGGSGYVSLHGALINTNSGVGGSGSGSGINVSNGYAQVKVNNTTGIVLQTSDVNTGNGNVGVIEITDTLRKPNGRPMTTWYVNKLGEGTRTYQSDTASDFTGLSPISLNTSNTTGYQPVAGTRYYWRYDADLARSFNFNQVDWNTASTTPWRWQSAGSTNGNDTPGQFWTRTTSVGNDLGLVNTAFRQDISGSVTGYYPNFISYEYNGLWNWNWNVVTNVHITSNHSVKADYPIAIGFTGGREAGVVGVNSNASIVLGGSIQNISGNTQLGASGTGSTIKGLATGSVQSQSLSLSADAGIGTLDSPLNVTFTNPAGAAPLRNTLSATTRTGAIGLSLQGADAILSAVKTDANSDVLLHSYGSISGDSAAPGPIVVGRNLRFVSENGAVGSTARPLAISALSTTTAGGAASGGIVDATAYGDIGLHQLGGDMYIGHVSTTANVNLTADGSLLDGRAIDSKDRSAELEALWAKRNMKGGAADSDSKAFENSVNGQYRNYWNLMSLGSAGADGVFTLNAQGMAALQGQADASVARTATAAEVQAYAQTRYLALTTGLRDAGVGNLQSAGDYWSLMALGGTDGAGKFTLGAGGVAALQAQADASVNGTATPAEVALFAQQRYDALSPQEAINFKTSTTQLAAMNAGRYWTSDALLYQINDAALQPASSVITAVTDTNISGANVTLVSNGRNIGALGTPVAFDMSGGLTDSALTGAQKAALASANSAGDVINQVYQRGGVIDAGCSAALADCKLTSFDIKQTTPLTLKADGALAAVALNGNIRIQAQGVLPVAHLEAGGDVSVISERGMRNVAEAGRPAIISGGNLVLQNGSGSIGDAARFMTLSGGGVIESARSGDAVGGDIYLEALTGNLAFNNLYATNILSLKASSQFAGQGNVYSTNVIGGQMAPSLAARALVLDTTGSVYQVDTASPLLTRLVADTGSGLGAGTVSGVVRGALNLSNATTLRLDNLRVDGKASITAQSGNLALASVTGPDLNLSATAGKIVGAPSTSGASAHVTSGGTVTFNGGAQAASAAGSGTGIGVSAAERLVVAANALDATTASGDIFVGLVGGAGPDTSVRIASVPGSTIDLSSATNFTATSIVSGKGSASGTALDTGSDIKLATTGSALMTMGNIDAGRDLYLSTVDGSFTSAPGSTVAVTRDLHLTMTGKGTLTDSAAAGGGSTAAITAGRDIFMNAAALNLGNVAAVGGINLTARNGDITFANLTANGADVVASAGGDIVGMGNGKLSAKRDAKLGARNITLNNLSVGNDAFMTLNGGQLAAVAGSVVDVKRDLHVLATGGVTLTDAKIAGLVAGRDLYLDAAALSLDNVKATRSLVLNASGGDIDYTTLNADGGDVQAVATGNINGAANGQLRAAGAVALSAANITVAGVQAGTNVALTTGGDAAYATVNAGNDVQASVAGTLKGGAGGLLQAGGNATLQAGALNVDRMLVGGNATVSTTTGGLVGGTLQAGTIALNAMTGLTLNSLTSTGAATLNAGTDAGIGTLEVGSDLTATAGGLIKLDNGTVTGKMLSSSASLGLGNVRVQGDGKLDTTGQMQAVNLTVDGSLQATAGADMHLATATVGGDASLSGAALTLDNVQVGRDMTLASSGNTAYVTLQAGNNVLANVAGTLTGSAGSLLQAGGDATVLAGAQAFDRVLVGGNANLTTTTGGLVGASLQAASIAADTKTNLAIDALSSTGLTTLNAGTDASIGTLAVGSDLAATAGGMFRLDQGTVAGRMQSSSASLALGTIRVQGDGKLDTTGQMQAANLTVDGSLQATAGADMHLATATVGGDASLSGAALTLDNVQAGRDMTLASSGNTAYGTLKAGKNMLANVAGTLTGSAGGLLQAGGNATLGAGAVAFDRMLVGGNASVATTTGGLVGNTLQASNAALAVKADLQLQNLSTSVAAQVKTGQALVIGNLTSTGPVTLDAGTDGSIGAVAVGNAAMASDMAATAVGLLRMDSGDIWGRLQSASDTLELGTVRVHGNAKLATANQMQATRLTVDGNLQATAGGAMHLAQAGVGGDASLTGASLTFGEVQAGHDLTLATGGNATYATLKAGSDLLANVEGTLSGSAGSLLKAGGNATIRAGAQAFDRMLAGGNANVTTTTGAMVGGSLQALNAALDVKTDLHLQTIGTTDATRLKTGHALTIGSTTSAGPLTLDAGTDGRIGMVAVGNAAKASDMAATAGGLLQMGSGDIWGQLQSSSDTLELGTVRVHGNAKLATTGRMQATRLAVDGDLRATAGAEMQLATASVGGDASLTGASLALGEVQAGHDLTLNALRGDLAYAKLTSGNDVMATVAGTMTGGLLTSGRDVRISARGVNVDQILAARDGNVVTTGDIASRSIIVGNNLTLDAGGSITAAGITAGNALTMTAGKGIDIGAISAAALTTSTPGTIKFDDMVVAGQVNLAADRIEADLRYIGPGSLAFDVSGYQGGFASSVDLRIDAPYGLLFPTFRAKAATVSSTSHSNRIDKGYVTGTLHFITPTGSMMMNNVNPTSVAGAAVQLYQPGFAFSLTQDGIHYTTDAYVTQYAPHVRTKLFNYQENRLPIGIPVWAISAARDADRYSIAGPILRLSGAPLPARRAAEPETVLDVPADGDTINLNDTVGQAQASDTFIGN</sequence>
<evidence type="ECO:0000313" key="3">
    <source>
        <dbReference type="Proteomes" id="UP000241421"/>
    </source>
</evidence>
<dbReference type="InterPro" id="IPR047881">
    <property type="entry name" value="LktA_repeat"/>
</dbReference>
<organism evidence="2 3">
    <name type="scientific">Massilia glaciei</name>
    <dbReference type="NCBI Taxonomy" id="1524097"/>
    <lineage>
        <taxon>Bacteria</taxon>
        <taxon>Pseudomonadati</taxon>
        <taxon>Pseudomonadota</taxon>
        <taxon>Betaproteobacteria</taxon>
        <taxon>Burkholderiales</taxon>
        <taxon>Oxalobacteraceae</taxon>
        <taxon>Telluria group</taxon>
        <taxon>Massilia</taxon>
    </lineage>
</organism>
<comment type="caution">
    <text evidence="2">The sequence shown here is derived from an EMBL/GenBank/DDBJ whole genome shotgun (WGS) entry which is preliminary data.</text>
</comment>
<reference evidence="2 3" key="1">
    <citation type="submission" date="2018-04" db="EMBL/GenBank/DDBJ databases">
        <title>Massilia violaceinigra sp. nov., a novel purple-pigmented bacterium isolated from Tianshan glacier, Xinjiang, China.</title>
        <authorList>
            <person name="Wang H."/>
        </authorList>
    </citation>
    <scope>NUCLEOTIDE SEQUENCE [LARGE SCALE GENOMIC DNA]</scope>
    <source>
        <strain evidence="2 3">B448-2</strain>
    </source>
</reference>
<dbReference type="NCBIfam" id="NF012206">
    <property type="entry name" value="LktA_tand_53"/>
    <property type="match status" value="6"/>
</dbReference>
<dbReference type="EMBL" id="PXWF02000202">
    <property type="protein sequence ID" value="PWF48374.1"/>
    <property type="molecule type" value="Genomic_DNA"/>
</dbReference>
<evidence type="ECO:0000313" key="2">
    <source>
        <dbReference type="EMBL" id="PWF48374.1"/>
    </source>
</evidence>
<name>A0A2U2HLH7_9BURK</name>
<protein>
    <submittedName>
        <fullName evidence="2">Uncharacterized protein</fullName>
    </submittedName>
</protein>
<gene>
    <name evidence="2" type="ORF">C7C56_012525</name>
</gene>
<accession>A0A2U2HLH7</accession>
<proteinExistence type="predicted"/>
<keyword evidence="3" id="KW-1185">Reference proteome</keyword>
<feature type="region of interest" description="Disordered" evidence="1">
    <location>
        <begin position="882"/>
        <end position="901"/>
    </location>
</feature>
<dbReference type="Proteomes" id="UP000241421">
    <property type="component" value="Unassembled WGS sequence"/>
</dbReference>